<protein>
    <submittedName>
        <fullName evidence="1">Uncharacterized protein</fullName>
    </submittedName>
</protein>
<accession>A0ACC2TVV0</accession>
<keyword evidence="2" id="KW-1185">Reference proteome</keyword>
<proteinExistence type="predicted"/>
<gene>
    <name evidence="1" type="ORF">DSO57_1004288</name>
</gene>
<organism evidence="1 2">
    <name type="scientific">Entomophthora muscae</name>
    <dbReference type="NCBI Taxonomy" id="34485"/>
    <lineage>
        <taxon>Eukaryota</taxon>
        <taxon>Fungi</taxon>
        <taxon>Fungi incertae sedis</taxon>
        <taxon>Zoopagomycota</taxon>
        <taxon>Entomophthoromycotina</taxon>
        <taxon>Entomophthoromycetes</taxon>
        <taxon>Entomophthorales</taxon>
        <taxon>Entomophthoraceae</taxon>
        <taxon>Entomophthora</taxon>
    </lineage>
</organism>
<dbReference type="Proteomes" id="UP001165960">
    <property type="component" value="Unassembled WGS sequence"/>
</dbReference>
<dbReference type="EMBL" id="QTSX02002140">
    <property type="protein sequence ID" value="KAJ9078663.1"/>
    <property type="molecule type" value="Genomic_DNA"/>
</dbReference>
<name>A0ACC2TVV0_9FUNG</name>
<evidence type="ECO:0000313" key="2">
    <source>
        <dbReference type="Proteomes" id="UP001165960"/>
    </source>
</evidence>
<comment type="caution">
    <text evidence="1">The sequence shown here is derived from an EMBL/GenBank/DDBJ whole genome shotgun (WGS) entry which is preliminary data.</text>
</comment>
<sequence length="107" mass="11656">MQAHNQSILDVPDPFSKDPTHQVPEPPLISNGLSPTPTFYIITLTTQTPPAALLPEMEQMYPTSDQPFASIPPTLPASGDTSPVVWICHAKPLLYLSSCHQLEDPVP</sequence>
<evidence type="ECO:0000313" key="1">
    <source>
        <dbReference type="EMBL" id="KAJ9078663.1"/>
    </source>
</evidence>
<reference evidence="1" key="1">
    <citation type="submission" date="2022-04" db="EMBL/GenBank/DDBJ databases">
        <title>Genome of the entomopathogenic fungus Entomophthora muscae.</title>
        <authorList>
            <person name="Elya C."/>
            <person name="Lovett B.R."/>
            <person name="Lee E."/>
            <person name="Macias A.M."/>
            <person name="Hajek A.E."/>
            <person name="De Bivort B.L."/>
            <person name="Kasson M.T."/>
            <person name="De Fine Licht H.H."/>
            <person name="Stajich J.E."/>
        </authorList>
    </citation>
    <scope>NUCLEOTIDE SEQUENCE</scope>
    <source>
        <strain evidence="1">Berkeley</strain>
    </source>
</reference>